<reference evidence="1" key="2">
    <citation type="journal article" date="2022" name="New Phytol.">
        <title>Evolutionary transition to the ectomycorrhizal habit in the genomes of a hyperdiverse lineage of mushroom-forming fungi.</title>
        <authorList>
            <person name="Looney B."/>
            <person name="Miyauchi S."/>
            <person name="Morin E."/>
            <person name="Drula E."/>
            <person name="Courty P.E."/>
            <person name="Kohler A."/>
            <person name="Kuo A."/>
            <person name="LaButti K."/>
            <person name="Pangilinan J."/>
            <person name="Lipzen A."/>
            <person name="Riley R."/>
            <person name="Andreopoulos W."/>
            <person name="He G."/>
            <person name="Johnson J."/>
            <person name="Nolan M."/>
            <person name="Tritt A."/>
            <person name="Barry K.W."/>
            <person name="Grigoriev I.V."/>
            <person name="Nagy L.G."/>
            <person name="Hibbett D."/>
            <person name="Henrissat B."/>
            <person name="Matheny P.B."/>
            <person name="Labbe J."/>
            <person name="Martin F.M."/>
        </authorList>
    </citation>
    <scope>NUCLEOTIDE SEQUENCE</scope>
    <source>
        <strain evidence="1">HHB10654</strain>
    </source>
</reference>
<name>A0ACB8T9F8_9AGAM</name>
<evidence type="ECO:0000313" key="2">
    <source>
        <dbReference type="Proteomes" id="UP000814140"/>
    </source>
</evidence>
<comment type="caution">
    <text evidence="1">The sequence shown here is derived from an EMBL/GenBank/DDBJ whole genome shotgun (WGS) entry which is preliminary data.</text>
</comment>
<evidence type="ECO:0000313" key="1">
    <source>
        <dbReference type="EMBL" id="KAI0064796.1"/>
    </source>
</evidence>
<dbReference type="EMBL" id="MU277197">
    <property type="protein sequence ID" value="KAI0064796.1"/>
    <property type="molecule type" value="Genomic_DNA"/>
</dbReference>
<keyword evidence="2" id="KW-1185">Reference proteome</keyword>
<proteinExistence type="predicted"/>
<dbReference type="Proteomes" id="UP000814140">
    <property type="component" value="Unassembled WGS sequence"/>
</dbReference>
<protein>
    <submittedName>
        <fullName evidence="1">Uncharacterized protein</fullName>
    </submittedName>
</protein>
<accession>A0ACB8T9F8</accession>
<reference evidence="1" key="1">
    <citation type="submission" date="2021-03" db="EMBL/GenBank/DDBJ databases">
        <authorList>
            <consortium name="DOE Joint Genome Institute"/>
            <person name="Ahrendt S."/>
            <person name="Looney B.P."/>
            <person name="Miyauchi S."/>
            <person name="Morin E."/>
            <person name="Drula E."/>
            <person name="Courty P.E."/>
            <person name="Chicoki N."/>
            <person name="Fauchery L."/>
            <person name="Kohler A."/>
            <person name="Kuo A."/>
            <person name="Labutti K."/>
            <person name="Pangilinan J."/>
            <person name="Lipzen A."/>
            <person name="Riley R."/>
            <person name="Andreopoulos W."/>
            <person name="He G."/>
            <person name="Johnson J."/>
            <person name="Barry K.W."/>
            <person name="Grigoriev I.V."/>
            <person name="Nagy L."/>
            <person name="Hibbett D."/>
            <person name="Henrissat B."/>
            <person name="Matheny P.B."/>
            <person name="Labbe J."/>
            <person name="Martin F."/>
        </authorList>
    </citation>
    <scope>NUCLEOTIDE SEQUENCE</scope>
    <source>
        <strain evidence="1">HHB10654</strain>
    </source>
</reference>
<organism evidence="1 2">
    <name type="scientific">Artomyces pyxidatus</name>
    <dbReference type="NCBI Taxonomy" id="48021"/>
    <lineage>
        <taxon>Eukaryota</taxon>
        <taxon>Fungi</taxon>
        <taxon>Dikarya</taxon>
        <taxon>Basidiomycota</taxon>
        <taxon>Agaricomycotina</taxon>
        <taxon>Agaricomycetes</taxon>
        <taxon>Russulales</taxon>
        <taxon>Auriscalpiaceae</taxon>
        <taxon>Artomyces</taxon>
    </lineage>
</organism>
<sequence>MVSTLPKGLFVLLLVVNCLVWSQSYYGQLPRHAVSSRGRVLRRSQLDLGASRFVELEKECRPISVPVEEQCTAVSQVCPASDTFLSIPYLQTYFCASPTARPFVFAGLLVWLIFLFSTLGISASDFFCPNLATIAQILGLDENVAGVTFLAFGNGSPDVFATFSAMRSNSGSLAIGELLGAASFIVSCVVGSMCIIKPFKVNRGPFLRDIGFFTVAVALLLIILWDGSIRAWEAGLLIMLYAVYVITVVVGSWWERKEERKRLIDAQIRNEYAEEDPAQVPFLNEEPYTDEPQPSRTPSLQIPSYSRTRTSSHPNPPRLGLQTHLQSRRHSGSNLNSRSPSPSPHLNPMPSFSLVGALEFRQVISSLQNQAASTSLNVFEAPLTPFPGGHYHRHSWSHPPTPTQLDEEANPWDASLGVPLNNRVDRSSQHTTTRALPNSGRDGTTPLILIDDEEAPAVPAIAHTPASPTSEPDSEVPQIRPRKRQRVLHAIGRVYHVLFPTLHNIRSKTLLGKIASVFAAPAVFMLTLTLPVVVTQYDNSQFHHEKGISLTGDELLTAFEEEGVERTLIAEEEVQEEMHVLRFNKWLMAAQCALGPLFCVGVLFKGTKHEGWLLLAVSIAGLAAGTLVAVFADKGDHPTSHLARCSMGFFVAMVWIMAIADEVVNVLQTFGFIFGLSDAIIGLTIFAVGNSLADLVANMSVAVFAPIMGFSACFGGPMLNMLLGVGISGSYIIHQTAQPYELHFSTTLMVSAIGLLALLVATVIFVPLNGYFLPRKWGIFLIACYTAIMSLNVVVEVLQGS</sequence>
<gene>
    <name evidence="1" type="ORF">BV25DRAFT_189813</name>
</gene>